<protein>
    <recommendedName>
        <fullName evidence="7">BHLH domain-containing protein</fullName>
    </recommendedName>
</protein>
<reference evidence="8 9" key="1">
    <citation type="journal article" date="2014" name="Agronomy (Basel)">
        <title>A Draft Genome Sequence for Ensete ventricosum, the Drought-Tolerant Tree Against Hunger.</title>
        <authorList>
            <person name="Harrison J."/>
            <person name="Moore K.A."/>
            <person name="Paszkiewicz K."/>
            <person name="Jones T."/>
            <person name="Grant M."/>
            <person name="Ambacheew D."/>
            <person name="Muzemil S."/>
            <person name="Studholme D.J."/>
        </authorList>
    </citation>
    <scope>NUCLEOTIDE SEQUENCE [LARGE SCALE GENOMIC DNA]</scope>
</reference>
<feature type="domain" description="BHLH" evidence="7">
    <location>
        <begin position="167"/>
        <end position="216"/>
    </location>
</feature>
<dbReference type="CDD" id="cd11444">
    <property type="entry name" value="bHLH_AtIBH1_like"/>
    <property type="match status" value="1"/>
</dbReference>
<accession>A0A426X466</accession>
<dbReference type="GO" id="GO:0005634">
    <property type="term" value="C:nucleus"/>
    <property type="evidence" value="ECO:0007669"/>
    <property type="project" value="UniProtKB-SubCell"/>
</dbReference>
<comment type="similarity">
    <text evidence="2">Belongs to the bHLH protein family.</text>
</comment>
<keyword evidence="5" id="KW-0539">Nucleus</keyword>
<organism evidence="8 9">
    <name type="scientific">Ensete ventricosum</name>
    <name type="common">Abyssinian banana</name>
    <name type="synonym">Musa ensete</name>
    <dbReference type="NCBI Taxonomy" id="4639"/>
    <lineage>
        <taxon>Eukaryota</taxon>
        <taxon>Viridiplantae</taxon>
        <taxon>Streptophyta</taxon>
        <taxon>Embryophyta</taxon>
        <taxon>Tracheophyta</taxon>
        <taxon>Spermatophyta</taxon>
        <taxon>Magnoliopsida</taxon>
        <taxon>Liliopsida</taxon>
        <taxon>Zingiberales</taxon>
        <taxon>Musaceae</taxon>
        <taxon>Ensete</taxon>
    </lineage>
</organism>
<dbReference type="InterPro" id="IPR044549">
    <property type="entry name" value="bHLH_AtIBH1-like"/>
</dbReference>
<dbReference type="InterPro" id="IPR036638">
    <property type="entry name" value="HLH_DNA-bd_sf"/>
</dbReference>
<dbReference type="EMBL" id="AMZH03027208">
    <property type="protein sequence ID" value="RRT34248.1"/>
    <property type="molecule type" value="Genomic_DNA"/>
</dbReference>
<dbReference type="PANTHER" id="PTHR33124">
    <property type="entry name" value="TRANSCRIPTION FACTOR IBH1-LIKE 1"/>
    <property type="match status" value="1"/>
</dbReference>
<gene>
    <name evidence="8" type="ORF">B296_00055678</name>
</gene>
<evidence type="ECO:0000256" key="3">
    <source>
        <dbReference type="ARBA" id="ARBA00023015"/>
    </source>
</evidence>
<dbReference type="PANTHER" id="PTHR33124:SF12">
    <property type="entry name" value="TRANSCRIPTION FACTOR BHLH148"/>
    <property type="match status" value="1"/>
</dbReference>
<evidence type="ECO:0000313" key="9">
    <source>
        <dbReference type="Proteomes" id="UP000287651"/>
    </source>
</evidence>
<keyword evidence="3" id="KW-0805">Transcription regulation</keyword>
<dbReference type="GO" id="GO:0006355">
    <property type="term" value="P:regulation of DNA-templated transcription"/>
    <property type="evidence" value="ECO:0007669"/>
    <property type="project" value="InterPro"/>
</dbReference>
<dbReference type="AlphaFoldDB" id="A0A426X466"/>
<comment type="subcellular location">
    <subcellularLocation>
        <location evidence="1">Nucleus</location>
    </subcellularLocation>
</comment>
<proteinExistence type="inferred from homology"/>
<evidence type="ECO:0000256" key="2">
    <source>
        <dbReference type="ARBA" id="ARBA00005510"/>
    </source>
</evidence>
<dbReference type="InterPro" id="IPR011598">
    <property type="entry name" value="bHLH_dom"/>
</dbReference>
<dbReference type="GO" id="GO:0000976">
    <property type="term" value="F:transcription cis-regulatory region binding"/>
    <property type="evidence" value="ECO:0007669"/>
    <property type="project" value="UniProtKB-ARBA"/>
</dbReference>
<feature type="region of interest" description="Disordered" evidence="6">
    <location>
        <begin position="57"/>
        <end position="80"/>
    </location>
</feature>
<dbReference type="InterPro" id="IPR059002">
    <property type="entry name" value="IBH1_N"/>
</dbReference>
<keyword evidence="4" id="KW-0804">Transcription</keyword>
<dbReference type="PROSITE" id="PS50888">
    <property type="entry name" value="BHLH"/>
    <property type="match status" value="1"/>
</dbReference>
<comment type="caution">
    <text evidence="8">The sequence shown here is derived from an EMBL/GenBank/DDBJ whole genome shotgun (WGS) entry which is preliminary data.</text>
</comment>
<feature type="non-terminal residue" evidence="8">
    <location>
        <position position="1"/>
    </location>
</feature>
<dbReference type="Pfam" id="PF26576">
    <property type="entry name" value="IBH1_N"/>
    <property type="match status" value="1"/>
</dbReference>
<evidence type="ECO:0000256" key="1">
    <source>
        <dbReference type="ARBA" id="ARBA00004123"/>
    </source>
</evidence>
<dbReference type="GO" id="GO:0046983">
    <property type="term" value="F:protein dimerization activity"/>
    <property type="evidence" value="ECO:0007669"/>
    <property type="project" value="InterPro"/>
</dbReference>
<sequence>VTAEVGIAAVDDLMARSGPCDGKGTAEGDRLLRCGALELIESGFWWEASSLRLGMTISNGDGDSAAKDGRRERKRKRRAEPSLVKWKTEGEQRNYSSKLIEALRRVRRSSAAGAASAATDHSRSRAVREAADRALAVAARGRTRWSRAILCGRTLKRRVLPWAGRPKPVGPARAAERSKPPALKTKARVLGRLVPGCRKLPLPSLLEEVSDYIAALEMQVRAMSVIAEALSAVGGAPSPAQPEGPM</sequence>
<dbReference type="Proteomes" id="UP000287651">
    <property type="component" value="Unassembled WGS sequence"/>
</dbReference>
<evidence type="ECO:0000256" key="4">
    <source>
        <dbReference type="ARBA" id="ARBA00023163"/>
    </source>
</evidence>
<evidence type="ECO:0000259" key="7">
    <source>
        <dbReference type="PROSITE" id="PS50888"/>
    </source>
</evidence>
<evidence type="ECO:0000313" key="8">
    <source>
        <dbReference type="EMBL" id="RRT34248.1"/>
    </source>
</evidence>
<dbReference type="SUPFAM" id="SSF47459">
    <property type="entry name" value="HLH, helix-loop-helix DNA-binding domain"/>
    <property type="match status" value="1"/>
</dbReference>
<evidence type="ECO:0000256" key="5">
    <source>
        <dbReference type="ARBA" id="ARBA00023242"/>
    </source>
</evidence>
<dbReference type="InterPro" id="IPR044660">
    <property type="entry name" value="IBH1-like"/>
</dbReference>
<name>A0A426X466_ENSVE</name>
<evidence type="ECO:0000256" key="6">
    <source>
        <dbReference type="SAM" id="MobiDB-lite"/>
    </source>
</evidence>